<sequence length="52" mass="5630">MRIGCSAARCGEAVITTETGPLWRRMAWFIALWLGGVLSVGAVAWVIRAVLL</sequence>
<evidence type="ECO:0000256" key="1">
    <source>
        <dbReference type="SAM" id="Phobius"/>
    </source>
</evidence>
<dbReference type="InterPro" id="IPR018895">
    <property type="entry name" value="DUF2474"/>
</dbReference>
<accession>A0A4Y9ETA4</accession>
<name>A0A4Y9ETA4_9SPHN</name>
<organism evidence="2 3">
    <name type="scientific">Glacieibacterium arshaanense</name>
    <dbReference type="NCBI Taxonomy" id="2511025"/>
    <lineage>
        <taxon>Bacteria</taxon>
        <taxon>Pseudomonadati</taxon>
        <taxon>Pseudomonadota</taxon>
        <taxon>Alphaproteobacteria</taxon>
        <taxon>Sphingomonadales</taxon>
        <taxon>Sphingosinicellaceae</taxon>
        <taxon>Glacieibacterium</taxon>
    </lineage>
</organism>
<keyword evidence="3" id="KW-1185">Reference proteome</keyword>
<protein>
    <submittedName>
        <fullName evidence="2">DUF2474 family protein</fullName>
    </submittedName>
</protein>
<dbReference type="AlphaFoldDB" id="A0A4Y9ETA4"/>
<gene>
    <name evidence="2" type="ORF">EUV02_03750</name>
</gene>
<dbReference type="RefSeq" id="WP_135244862.1">
    <property type="nucleotide sequence ID" value="NZ_SIHO01000001.1"/>
</dbReference>
<feature type="transmembrane region" description="Helical" evidence="1">
    <location>
        <begin position="26"/>
        <end position="47"/>
    </location>
</feature>
<dbReference type="OrthoDB" id="6199137at2"/>
<evidence type="ECO:0000313" key="2">
    <source>
        <dbReference type="EMBL" id="TFU06138.1"/>
    </source>
</evidence>
<keyword evidence="1" id="KW-0812">Transmembrane</keyword>
<dbReference type="EMBL" id="SIHO01000001">
    <property type="protein sequence ID" value="TFU06138.1"/>
    <property type="molecule type" value="Genomic_DNA"/>
</dbReference>
<dbReference type="Pfam" id="PF10617">
    <property type="entry name" value="DUF2474"/>
    <property type="match status" value="1"/>
</dbReference>
<proteinExistence type="predicted"/>
<dbReference type="Proteomes" id="UP000297737">
    <property type="component" value="Unassembled WGS sequence"/>
</dbReference>
<keyword evidence="1" id="KW-0472">Membrane</keyword>
<reference evidence="2 3" key="1">
    <citation type="submission" date="2019-02" db="EMBL/GenBank/DDBJ databases">
        <title>Polymorphobacter sp. isolated from the lake at the Tibet of China.</title>
        <authorList>
            <person name="Li A."/>
        </authorList>
    </citation>
    <scope>NUCLEOTIDE SEQUENCE [LARGE SCALE GENOMIC DNA]</scope>
    <source>
        <strain evidence="2 3">DJ1R-1</strain>
    </source>
</reference>
<evidence type="ECO:0000313" key="3">
    <source>
        <dbReference type="Proteomes" id="UP000297737"/>
    </source>
</evidence>
<keyword evidence="1" id="KW-1133">Transmembrane helix</keyword>
<comment type="caution">
    <text evidence="2">The sequence shown here is derived from an EMBL/GenBank/DDBJ whole genome shotgun (WGS) entry which is preliminary data.</text>
</comment>